<gene>
    <name evidence="5" type="ORF">GCM10008995_24430</name>
</gene>
<name>A0A830ESL2_9EURY</name>
<reference evidence="5" key="1">
    <citation type="journal article" date="2014" name="Int. J. Syst. Evol. Microbiol.">
        <title>Complete genome sequence of Corynebacterium casei LMG S-19264T (=DSM 44701T), isolated from a smear-ripened cheese.</title>
        <authorList>
            <consortium name="US DOE Joint Genome Institute (JGI-PGF)"/>
            <person name="Walter F."/>
            <person name="Albersmeier A."/>
            <person name="Kalinowski J."/>
            <person name="Ruckert C."/>
        </authorList>
    </citation>
    <scope>NUCLEOTIDE SEQUENCE</scope>
    <source>
        <strain evidence="5">JCM 14359</strain>
    </source>
</reference>
<protein>
    <recommendedName>
        <fullName evidence="4">Methyltransferase type 11 domain-containing protein</fullName>
    </recommendedName>
</protein>
<reference evidence="5" key="2">
    <citation type="submission" date="2020-09" db="EMBL/GenBank/DDBJ databases">
        <authorList>
            <person name="Sun Q."/>
            <person name="Ohkuma M."/>
        </authorList>
    </citation>
    <scope>NUCLEOTIDE SEQUENCE</scope>
    <source>
        <strain evidence="5">JCM 14359</strain>
    </source>
</reference>
<dbReference type="GO" id="GO:0032259">
    <property type="term" value="P:methylation"/>
    <property type="evidence" value="ECO:0007669"/>
    <property type="project" value="UniProtKB-KW"/>
</dbReference>
<keyword evidence="1" id="KW-0489">Methyltransferase</keyword>
<organism evidence="5 6">
    <name type="scientific">Halobellus salinus</name>
    <dbReference type="NCBI Taxonomy" id="931585"/>
    <lineage>
        <taxon>Archaea</taxon>
        <taxon>Methanobacteriati</taxon>
        <taxon>Methanobacteriota</taxon>
        <taxon>Stenosarchaea group</taxon>
        <taxon>Halobacteria</taxon>
        <taxon>Halobacteriales</taxon>
        <taxon>Haloferacaceae</taxon>
        <taxon>Halobellus</taxon>
    </lineage>
</organism>
<keyword evidence="3" id="KW-0949">S-adenosyl-L-methionine</keyword>
<sequence length="184" mass="19889">MGFHTFSIDRADDLESPDRYRYGSREELLGALDPGAGDVVADIGSGTGFYTDEIAPHVGRMYAVDVQPEMHDRYRENGPSNNVEFVTAEASSLPFDDDELDAAVSTMTYHEFATDAALAELARVIRPGGRVVTLDWSGKGPGVDGPPVGERFGLGDAVDAFETAGFRTVDAATRVETFRHTAVR</sequence>
<evidence type="ECO:0000256" key="2">
    <source>
        <dbReference type="ARBA" id="ARBA00022679"/>
    </source>
</evidence>
<evidence type="ECO:0000256" key="1">
    <source>
        <dbReference type="ARBA" id="ARBA00022603"/>
    </source>
</evidence>
<evidence type="ECO:0000313" key="5">
    <source>
        <dbReference type="EMBL" id="GGJ13683.1"/>
    </source>
</evidence>
<dbReference type="EMBL" id="BMOC01000017">
    <property type="protein sequence ID" value="GGJ13683.1"/>
    <property type="molecule type" value="Genomic_DNA"/>
</dbReference>
<dbReference type="SUPFAM" id="SSF53335">
    <property type="entry name" value="S-adenosyl-L-methionine-dependent methyltransferases"/>
    <property type="match status" value="1"/>
</dbReference>
<accession>A0A830ESL2</accession>
<proteinExistence type="predicted"/>
<feature type="domain" description="Methyltransferase type 11" evidence="4">
    <location>
        <begin position="42"/>
        <end position="132"/>
    </location>
</feature>
<dbReference type="Gene3D" id="3.40.50.150">
    <property type="entry name" value="Vaccinia Virus protein VP39"/>
    <property type="match status" value="1"/>
</dbReference>
<dbReference type="PROSITE" id="PS01184">
    <property type="entry name" value="UBIE_2"/>
    <property type="match status" value="1"/>
</dbReference>
<dbReference type="PANTHER" id="PTHR43591">
    <property type="entry name" value="METHYLTRANSFERASE"/>
    <property type="match status" value="1"/>
</dbReference>
<dbReference type="GO" id="GO:0008757">
    <property type="term" value="F:S-adenosylmethionine-dependent methyltransferase activity"/>
    <property type="evidence" value="ECO:0007669"/>
    <property type="project" value="InterPro"/>
</dbReference>
<evidence type="ECO:0000259" key="4">
    <source>
        <dbReference type="Pfam" id="PF08241"/>
    </source>
</evidence>
<keyword evidence="2" id="KW-0808">Transferase</keyword>
<keyword evidence="6" id="KW-1185">Reference proteome</keyword>
<evidence type="ECO:0000256" key="3">
    <source>
        <dbReference type="ARBA" id="ARBA00022691"/>
    </source>
</evidence>
<dbReference type="InterPro" id="IPR023576">
    <property type="entry name" value="UbiE/COQ5_MeTrFase_CS"/>
</dbReference>
<dbReference type="InterPro" id="IPR013216">
    <property type="entry name" value="Methyltransf_11"/>
</dbReference>
<dbReference type="Proteomes" id="UP000653099">
    <property type="component" value="Unassembled WGS sequence"/>
</dbReference>
<dbReference type="OrthoDB" id="302307at2157"/>
<dbReference type="InterPro" id="IPR029063">
    <property type="entry name" value="SAM-dependent_MTases_sf"/>
</dbReference>
<dbReference type="RefSeq" id="WP_188787809.1">
    <property type="nucleotide sequence ID" value="NZ_BMOC01000017.1"/>
</dbReference>
<dbReference type="CDD" id="cd02440">
    <property type="entry name" value="AdoMet_MTases"/>
    <property type="match status" value="1"/>
</dbReference>
<evidence type="ECO:0000313" key="6">
    <source>
        <dbReference type="Proteomes" id="UP000653099"/>
    </source>
</evidence>
<dbReference type="Pfam" id="PF08241">
    <property type="entry name" value="Methyltransf_11"/>
    <property type="match status" value="1"/>
</dbReference>
<dbReference type="AlphaFoldDB" id="A0A830ESL2"/>
<comment type="caution">
    <text evidence="5">The sequence shown here is derived from an EMBL/GenBank/DDBJ whole genome shotgun (WGS) entry which is preliminary data.</text>
</comment>